<protein>
    <submittedName>
        <fullName evidence="1">Uncharacterized protein</fullName>
    </submittedName>
</protein>
<proteinExistence type="predicted"/>
<dbReference type="EMBL" id="BOOI01000094">
    <property type="protein sequence ID" value="GIH88923.1"/>
    <property type="molecule type" value="Genomic_DNA"/>
</dbReference>
<evidence type="ECO:0000313" key="2">
    <source>
        <dbReference type="Proteomes" id="UP000655044"/>
    </source>
</evidence>
<dbReference type="RefSeq" id="WP_189243986.1">
    <property type="nucleotide sequence ID" value="NZ_BMQP01000061.1"/>
</dbReference>
<dbReference type="Proteomes" id="UP000655044">
    <property type="component" value="Unassembled WGS sequence"/>
</dbReference>
<sequence>MTGLMWHAGVLAVAALAALLLLRRIPGGGPRPPVSAPEPPTPPEQTLTEIRWWERRLAFAYDDPGKYPSLVRDRLADLAAERVRLRHGVTDPGRAREILGDDLHTLITAPRAEIPTRAELARLIARIEEI</sequence>
<reference evidence="1" key="1">
    <citation type="submission" date="2021-01" db="EMBL/GenBank/DDBJ databases">
        <title>Whole genome shotgun sequence of Planobispora rosea NBRC 15558.</title>
        <authorList>
            <person name="Komaki H."/>
            <person name="Tamura T."/>
        </authorList>
    </citation>
    <scope>NUCLEOTIDE SEQUENCE</scope>
    <source>
        <strain evidence="1">NBRC 15558</strain>
    </source>
</reference>
<accession>A0A8J3WGY9</accession>
<name>A0A8J3WGY9_PLARO</name>
<comment type="caution">
    <text evidence="1">The sequence shown here is derived from an EMBL/GenBank/DDBJ whole genome shotgun (WGS) entry which is preliminary data.</text>
</comment>
<dbReference type="AlphaFoldDB" id="A0A8J3WGY9"/>
<keyword evidence="2" id="KW-1185">Reference proteome</keyword>
<organism evidence="1 2">
    <name type="scientific">Planobispora rosea</name>
    <dbReference type="NCBI Taxonomy" id="35762"/>
    <lineage>
        <taxon>Bacteria</taxon>
        <taxon>Bacillati</taxon>
        <taxon>Actinomycetota</taxon>
        <taxon>Actinomycetes</taxon>
        <taxon>Streptosporangiales</taxon>
        <taxon>Streptosporangiaceae</taxon>
        <taxon>Planobispora</taxon>
    </lineage>
</organism>
<evidence type="ECO:0000313" key="1">
    <source>
        <dbReference type="EMBL" id="GIH88923.1"/>
    </source>
</evidence>
<gene>
    <name evidence="1" type="ORF">Pro02_73310</name>
</gene>